<organism evidence="10 11">
    <name type="scientific">Paraphaeosphaeria sporulosa</name>
    <dbReference type="NCBI Taxonomy" id="1460663"/>
    <lineage>
        <taxon>Eukaryota</taxon>
        <taxon>Fungi</taxon>
        <taxon>Dikarya</taxon>
        <taxon>Ascomycota</taxon>
        <taxon>Pezizomycotina</taxon>
        <taxon>Dothideomycetes</taxon>
        <taxon>Pleosporomycetidae</taxon>
        <taxon>Pleosporales</taxon>
        <taxon>Massarineae</taxon>
        <taxon>Didymosphaeriaceae</taxon>
        <taxon>Paraphaeosphaeria</taxon>
    </lineage>
</organism>
<dbReference type="FunFam" id="1.20.1250.20:FF:000078">
    <property type="entry name" value="MFS maltose transporter, putative"/>
    <property type="match status" value="1"/>
</dbReference>
<evidence type="ECO:0000256" key="2">
    <source>
        <dbReference type="ARBA" id="ARBA00010992"/>
    </source>
</evidence>
<feature type="transmembrane region" description="Helical" evidence="8">
    <location>
        <begin position="345"/>
        <end position="370"/>
    </location>
</feature>
<comment type="similarity">
    <text evidence="2 7">Belongs to the major facilitator superfamily. Sugar transporter (TC 2.A.1.1) family.</text>
</comment>
<dbReference type="GO" id="GO:0016020">
    <property type="term" value="C:membrane"/>
    <property type="evidence" value="ECO:0007669"/>
    <property type="project" value="UniProtKB-SubCell"/>
</dbReference>
<feature type="domain" description="Major facilitator superfamily (MFS) profile" evidence="9">
    <location>
        <begin position="1"/>
        <end position="439"/>
    </location>
</feature>
<dbReference type="GO" id="GO:0005351">
    <property type="term" value="F:carbohydrate:proton symporter activity"/>
    <property type="evidence" value="ECO:0007669"/>
    <property type="project" value="TreeGrafter"/>
</dbReference>
<evidence type="ECO:0000256" key="6">
    <source>
        <dbReference type="ARBA" id="ARBA00023136"/>
    </source>
</evidence>
<feature type="transmembrane region" description="Helical" evidence="8">
    <location>
        <begin position="160"/>
        <end position="183"/>
    </location>
</feature>
<evidence type="ECO:0000259" key="9">
    <source>
        <dbReference type="PROSITE" id="PS50850"/>
    </source>
</evidence>
<dbReference type="FunCoup" id="A0A177CKG6">
    <property type="interactions" value="46"/>
</dbReference>
<dbReference type="RefSeq" id="XP_018038380.1">
    <property type="nucleotide sequence ID" value="XM_018175387.1"/>
</dbReference>
<dbReference type="InterPro" id="IPR005828">
    <property type="entry name" value="MFS_sugar_transport-like"/>
</dbReference>
<dbReference type="InParanoid" id="A0A177CKG6"/>
<reference evidence="10 11" key="1">
    <citation type="submission" date="2016-05" db="EMBL/GenBank/DDBJ databases">
        <title>Comparative analysis of secretome profiles of manganese(II)-oxidizing ascomycete fungi.</title>
        <authorList>
            <consortium name="DOE Joint Genome Institute"/>
            <person name="Zeiner C.A."/>
            <person name="Purvine S.O."/>
            <person name="Zink E.M."/>
            <person name="Wu S."/>
            <person name="Pasa-Tolic L."/>
            <person name="Chaput D.L."/>
            <person name="Haridas S."/>
            <person name="Grigoriev I.V."/>
            <person name="Santelli C.M."/>
            <person name="Hansel C.M."/>
        </authorList>
    </citation>
    <scope>NUCLEOTIDE SEQUENCE [LARGE SCALE GENOMIC DNA]</scope>
    <source>
        <strain evidence="10 11">AP3s5-JAC2a</strain>
    </source>
</reference>
<proteinExistence type="inferred from homology"/>
<dbReference type="InterPro" id="IPR005829">
    <property type="entry name" value="Sugar_transporter_CS"/>
</dbReference>
<feature type="transmembrane region" description="Helical" evidence="8">
    <location>
        <begin position="382"/>
        <end position="400"/>
    </location>
</feature>
<evidence type="ECO:0000256" key="7">
    <source>
        <dbReference type="RuleBase" id="RU003346"/>
    </source>
</evidence>
<feature type="transmembrane region" description="Helical" evidence="8">
    <location>
        <begin position="288"/>
        <end position="309"/>
    </location>
</feature>
<comment type="subcellular location">
    <subcellularLocation>
        <location evidence="1">Membrane</location>
        <topology evidence="1">Multi-pass membrane protein</topology>
    </subcellularLocation>
</comment>
<dbReference type="PROSITE" id="PS50850">
    <property type="entry name" value="MFS"/>
    <property type="match status" value="1"/>
</dbReference>
<keyword evidence="6 8" id="KW-0472">Membrane</keyword>
<gene>
    <name evidence="10" type="ORF">CC84DRAFT_1114189</name>
</gene>
<dbReference type="AlphaFoldDB" id="A0A177CKG6"/>
<sequence length="486" mass="53831">MSLLQSIRLYPKAVGWSVVLSSALIMEGLNVETGKWSVPANWQSALSNGARAGEVVGLVLNGFVSERFGYRKTMLGALVSMTAFIFVLFFAPNIRILVLGEVLCGIPWGMFQTLTTQYASEVSPVQLRPILTTFVNMCWVMGQFIAAGVNRGCVTREDEWAYRIPFAIQWIWPVPIMIGVALAPESPWWHVRRGDREGARKALLRLTSPEKDASFNPDDTIAMIEHTNDMEKEMSAGTRWGDLFRGADRRRTEIVCFTWIAQTICGQNIMGYFAYFMQKAGLPTVHSFNLSLTSLALGLLGTAASWALMQRLGRRTIHLVGSSTLFTLLVIVGACSFSHAKAANWAIGGLLIAFVFVYDLTIGPVTYALISELSSTRLKAKTIVLARALYNVSNIVVNVLTNYQLGEQNWDWGARTAFFWAGTCGCVVAWAWFRLPEPRGRTYGELDVLFERGVGARHFSDVVVDPFVRGARETTRVGAKEQGGVL</sequence>
<evidence type="ECO:0000256" key="8">
    <source>
        <dbReference type="SAM" id="Phobius"/>
    </source>
</evidence>
<dbReference type="InterPro" id="IPR036259">
    <property type="entry name" value="MFS_trans_sf"/>
</dbReference>
<feature type="transmembrane region" description="Helical" evidence="8">
    <location>
        <begin position="316"/>
        <end position="339"/>
    </location>
</feature>
<feature type="transmembrane region" description="Helical" evidence="8">
    <location>
        <begin position="412"/>
        <end position="433"/>
    </location>
</feature>
<dbReference type="PROSITE" id="PS00217">
    <property type="entry name" value="SUGAR_TRANSPORT_2"/>
    <property type="match status" value="1"/>
</dbReference>
<dbReference type="NCBIfam" id="TIGR00879">
    <property type="entry name" value="SP"/>
    <property type="match status" value="1"/>
</dbReference>
<evidence type="ECO:0000313" key="10">
    <source>
        <dbReference type="EMBL" id="OAG08015.1"/>
    </source>
</evidence>
<feature type="transmembrane region" description="Helical" evidence="8">
    <location>
        <begin position="254"/>
        <end position="276"/>
    </location>
</feature>
<dbReference type="InterPro" id="IPR020846">
    <property type="entry name" value="MFS_dom"/>
</dbReference>
<protein>
    <submittedName>
        <fullName evidence="10">General substrate transporter</fullName>
    </submittedName>
</protein>
<dbReference type="EMBL" id="KV441550">
    <property type="protein sequence ID" value="OAG08015.1"/>
    <property type="molecule type" value="Genomic_DNA"/>
</dbReference>
<dbReference type="InterPro" id="IPR050360">
    <property type="entry name" value="MFS_Sugar_Transporters"/>
</dbReference>
<evidence type="ECO:0000256" key="4">
    <source>
        <dbReference type="ARBA" id="ARBA00022692"/>
    </source>
</evidence>
<evidence type="ECO:0000256" key="3">
    <source>
        <dbReference type="ARBA" id="ARBA00022448"/>
    </source>
</evidence>
<dbReference type="Gene3D" id="1.20.1250.20">
    <property type="entry name" value="MFS general substrate transporter like domains"/>
    <property type="match status" value="1"/>
</dbReference>
<dbReference type="OrthoDB" id="6612291at2759"/>
<name>A0A177CKG6_9PLEO</name>
<accession>A0A177CKG6</accession>
<feature type="transmembrane region" description="Helical" evidence="8">
    <location>
        <begin position="73"/>
        <end position="90"/>
    </location>
</feature>
<dbReference type="GeneID" id="28758873"/>
<dbReference type="Pfam" id="PF00083">
    <property type="entry name" value="Sugar_tr"/>
    <property type="match status" value="1"/>
</dbReference>
<keyword evidence="5 8" id="KW-1133">Transmembrane helix</keyword>
<evidence type="ECO:0000256" key="5">
    <source>
        <dbReference type="ARBA" id="ARBA00022989"/>
    </source>
</evidence>
<dbReference type="Proteomes" id="UP000077069">
    <property type="component" value="Unassembled WGS sequence"/>
</dbReference>
<dbReference type="PANTHER" id="PTHR48022">
    <property type="entry name" value="PLASTIDIC GLUCOSE TRANSPORTER 4"/>
    <property type="match status" value="1"/>
</dbReference>
<dbReference type="SUPFAM" id="SSF103473">
    <property type="entry name" value="MFS general substrate transporter"/>
    <property type="match status" value="1"/>
</dbReference>
<evidence type="ECO:0000256" key="1">
    <source>
        <dbReference type="ARBA" id="ARBA00004141"/>
    </source>
</evidence>
<keyword evidence="4 8" id="KW-0812">Transmembrane</keyword>
<evidence type="ECO:0000313" key="11">
    <source>
        <dbReference type="Proteomes" id="UP000077069"/>
    </source>
</evidence>
<keyword evidence="11" id="KW-1185">Reference proteome</keyword>
<dbReference type="InterPro" id="IPR003663">
    <property type="entry name" value="Sugar/inositol_transpt"/>
</dbReference>
<keyword evidence="3 7" id="KW-0813">Transport</keyword>
<dbReference type="PANTHER" id="PTHR48022:SF76">
    <property type="entry name" value="MALTOSE PERMEASE, PUTATIVE (AFU_ORTHOLOGUE AFUA_8G07240)-RELATED"/>
    <property type="match status" value="1"/>
</dbReference>